<feature type="region of interest" description="Disordered" evidence="7">
    <location>
        <begin position="545"/>
        <end position="716"/>
    </location>
</feature>
<dbReference type="FunFam" id="3.30.450.20:FF:000066">
    <property type="entry name" value="Period circadian protein"/>
    <property type="match status" value="1"/>
</dbReference>
<evidence type="ECO:0000256" key="3">
    <source>
        <dbReference type="ARBA" id="ARBA00022737"/>
    </source>
</evidence>
<organism evidence="9">
    <name type="scientific">Riptortus pedestris</name>
    <name type="common">Bean bug</name>
    <dbReference type="NCBI Taxonomy" id="329032"/>
    <lineage>
        <taxon>Eukaryota</taxon>
        <taxon>Metazoa</taxon>
        <taxon>Ecdysozoa</taxon>
        <taxon>Arthropoda</taxon>
        <taxon>Hexapoda</taxon>
        <taxon>Insecta</taxon>
        <taxon>Pterygota</taxon>
        <taxon>Neoptera</taxon>
        <taxon>Paraneoptera</taxon>
        <taxon>Hemiptera</taxon>
        <taxon>Heteroptera</taxon>
        <taxon>Panheteroptera</taxon>
        <taxon>Pentatomomorpha</taxon>
        <taxon>Coreoidea</taxon>
        <taxon>Alydidae</taxon>
        <taxon>Riptortus</taxon>
    </lineage>
</organism>
<feature type="compositionally biased region" description="Basic and acidic residues" evidence="7">
    <location>
        <begin position="1"/>
        <end position="15"/>
    </location>
</feature>
<feature type="compositionally biased region" description="Polar residues" evidence="7">
    <location>
        <begin position="79"/>
        <end position="93"/>
    </location>
</feature>
<dbReference type="Gene3D" id="3.30.450.20">
    <property type="entry name" value="PAS domain"/>
    <property type="match status" value="2"/>
</dbReference>
<dbReference type="SUPFAM" id="SSF55785">
    <property type="entry name" value="PYP-like sensor domain (PAS domain)"/>
    <property type="match status" value="2"/>
</dbReference>
<proteinExistence type="evidence at transcript level"/>
<dbReference type="Pfam" id="PF14598">
    <property type="entry name" value="PAS_11"/>
    <property type="match status" value="1"/>
</dbReference>
<dbReference type="GO" id="GO:0000976">
    <property type="term" value="F:transcription cis-regulatory region binding"/>
    <property type="evidence" value="ECO:0007669"/>
    <property type="project" value="TreeGrafter"/>
</dbReference>
<dbReference type="CDD" id="cd00130">
    <property type="entry name" value="PAS"/>
    <property type="match status" value="2"/>
</dbReference>
<comment type="subcellular location">
    <subcellularLocation>
        <location evidence="1">Nucleus</location>
    </subcellularLocation>
</comment>
<dbReference type="GO" id="GO:0005737">
    <property type="term" value="C:cytoplasm"/>
    <property type="evidence" value="ECO:0007669"/>
    <property type="project" value="TreeGrafter"/>
</dbReference>
<keyword evidence="2" id="KW-0597">Phosphoprotein</keyword>
<dbReference type="GO" id="GO:0001222">
    <property type="term" value="F:transcription corepressor binding"/>
    <property type="evidence" value="ECO:0007669"/>
    <property type="project" value="TreeGrafter"/>
</dbReference>
<feature type="region of interest" description="Disordered" evidence="7">
    <location>
        <begin position="958"/>
        <end position="977"/>
    </location>
</feature>
<keyword evidence="5" id="KW-0539">Nucleus</keyword>
<dbReference type="GO" id="GO:0000122">
    <property type="term" value="P:negative regulation of transcription by RNA polymerase II"/>
    <property type="evidence" value="ECO:0007669"/>
    <property type="project" value="TreeGrafter"/>
</dbReference>
<feature type="region of interest" description="Disordered" evidence="7">
    <location>
        <begin position="786"/>
        <end position="840"/>
    </location>
</feature>
<gene>
    <name evidence="9" type="primary">per</name>
</gene>
<dbReference type="PANTHER" id="PTHR11269:SF16">
    <property type="entry name" value="PERIOD CIRCADIAN PROTEIN"/>
    <property type="match status" value="1"/>
</dbReference>
<feature type="compositionally biased region" description="Basic and acidic residues" evidence="7">
    <location>
        <begin position="968"/>
        <end position="977"/>
    </location>
</feature>
<dbReference type="PROSITE" id="PS50112">
    <property type="entry name" value="PAS"/>
    <property type="match status" value="2"/>
</dbReference>
<dbReference type="NCBIfam" id="TIGR00229">
    <property type="entry name" value="sensory_box"/>
    <property type="match status" value="1"/>
</dbReference>
<evidence type="ECO:0000256" key="4">
    <source>
        <dbReference type="ARBA" id="ARBA00023108"/>
    </source>
</evidence>
<reference evidence="9" key="1">
    <citation type="journal article" date="2008" name="Gene">
        <title>Molecular characterization of the circadian clock genes in the bean bug, Riptortus pedestris, and their expression patterns under long- and short-day conditions.</title>
        <authorList>
            <person name="Ikeno T."/>
            <person name="Numata H."/>
            <person name="Goto S.G."/>
        </authorList>
    </citation>
    <scope>NUCLEOTIDE SEQUENCE</scope>
</reference>
<feature type="compositionally biased region" description="Basic and acidic residues" evidence="7">
    <location>
        <begin position="59"/>
        <end position="78"/>
    </location>
</feature>
<feature type="compositionally biased region" description="Low complexity" evidence="7">
    <location>
        <begin position="16"/>
        <end position="48"/>
    </location>
</feature>
<feature type="domain" description="PAS" evidence="8">
    <location>
        <begin position="175"/>
        <end position="230"/>
    </location>
</feature>
<dbReference type="SMART" id="SM00091">
    <property type="entry name" value="PAS"/>
    <property type="match status" value="2"/>
</dbReference>
<dbReference type="AlphaFoldDB" id="B0M387"/>
<accession>B0M387</accession>
<feature type="region of interest" description="Disordered" evidence="7">
    <location>
        <begin position="1"/>
        <end position="111"/>
    </location>
</feature>
<dbReference type="GO" id="GO:0005634">
    <property type="term" value="C:nucleus"/>
    <property type="evidence" value="ECO:0007669"/>
    <property type="project" value="UniProtKB-SubCell"/>
</dbReference>
<feature type="region of interest" description="Disordered" evidence="7">
    <location>
        <begin position="855"/>
        <end position="881"/>
    </location>
</feature>
<dbReference type="Pfam" id="PF12114">
    <property type="entry name" value="Period_C"/>
    <property type="match status" value="1"/>
</dbReference>
<keyword evidence="3" id="KW-0677">Repeat</keyword>
<dbReference type="InterPro" id="IPR050760">
    <property type="entry name" value="Period_circadian_regulator"/>
</dbReference>
<evidence type="ECO:0000256" key="5">
    <source>
        <dbReference type="ARBA" id="ARBA00023242"/>
    </source>
</evidence>
<feature type="compositionally biased region" description="Low complexity" evidence="7">
    <location>
        <begin position="592"/>
        <end position="614"/>
    </location>
</feature>
<dbReference type="InterPro" id="IPR000014">
    <property type="entry name" value="PAS"/>
</dbReference>
<feature type="compositionally biased region" description="Low complexity" evidence="7">
    <location>
        <begin position="812"/>
        <end position="823"/>
    </location>
</feature>
<evidence type="ECO:0000256" key="7">
    <source>
        <dbReference type="SAM" id="MobiDB-lite"/>
    </source>
</evidence>
<dbReference type="Gene3D" id="1.20.5.770">
    <property type="entry name" value="Single helix bin"/>
    <property type="match status" value="1"/>
</dbReference>
<evidence type="ECO:0000256" key="1">
    <source>
        <dbReference type="ARBA" id="ARBA00004123"/>
    </source>
</evidence>
<sequence>MRSDVEETETQKTKASDSGYSNSCSNSQSQRSSGSSKSRHSTSSGSSGFCAHKPNQSEVEGKACGKRKDKEGKKKKEAPSTNGLQQPAPTIESQPPEEKSSSAPPGAEICKGSDTLQTAALTQTFTAMKRIKSKEQSPDVENISTTPSKPVFTWTRDEVMQLVSKEMTHEEELGIVVSMDDGLVIYSTPSLTQVLGYPKDMWVGRSLIDFVHPRHRASFAGHITSVIASTEANCNKRNYYSCYLRQYRGLRNSGFSVTEKWVGYLPFQLTMSFQETEGETPTVYLVISALPIRSAYKYGDETRMSTKFTTRHTASSQLCHVDPEVAPYFGYLPQDIIGRSILEFYHPEDLHFLKEVYEAVMKEQGHLFRSKPYRFRSQNGGYVLVETELSSFINPWSRKLEFIICQHTVLRGPPNPDVTTPVSEPEALQISEEVLKETKIVQEEIKCLLNETVVRNCETAKQQVTKRCKDLAAFMENLMDELTKPPNLKVDVPTEEQSFSERDSVMLGEISPHHEYYDSKSSSETPPSYNQLNYNENLQRFFESKPKTTVSDESADSKSGGSAGEGGKISPVVESIGITGDSKSGGSGGSSGAQSTESSGETTTNGSNNNSAKNYKPATLTEQLLSRHNEDMEKKMVQKHRESRAKSDRDLKIKERMKTSLDKNQQEECSNNHGIKRSGSHSWEGEPYKSIKAAHNSNETAPSAPQAHEPERTTSMFPTFSPQPDFPTPAFASTLMPMYYLTNRRPDLTLFPQQMPYVPSMVYHPVVFSPQPVVYSPVTVISAPDIACPPPPPPQQAESQPQATSETKTAPSTSTFNNESSENLVQDQKTESNETSIPFDDSSSSFYSFLKTDKSDESLRSSSENDTKQDETVWRQGKKGDAKLRPIKKVPPWIEDINVTPELILKYQLHERPLEQVLSRDLQALEAITQPELVSEQFSQMYLDLEVEGIPNHLMLEETESSSDSSGDESKNLKEKQKRYMEYDKMVILFEEDAPLPPPIAQGCT</sequence>
<feature type="region of interest" description="Disordered" evidence="7">
    <location>
        <begin position="484"/>
        <end position="509"/>
    </location>
</feature>
<dbReference type="PANTHER" id="PTHR11269">
    <property type="entry name" value="PERIOD CIRCADIAN PROTEIN"/>
    <property type="match status" value="1"/>
</dbReference>
<evidence type="ECO:0000259" key="8">
    <source>
        <dbReference type="PROSITE" id="PS50112"/>
    </source>
</evidence>
<evidence type="ECO:0000256" key="6">
    <source>
        <dbReference type="ARBA" id="ARBA00040849"/>
    </source>
</evidence>
<dbReference type="InterPro" id="IPR035965">
    <property type="entry name" value="PAS-like_dom_sf"/>
</dbReference>
<dbReference type="GO" id="GO:0043153">
    <property type="term" value="P:entrainment of circadian clock by photoperiod"/>
    <property type="evidence" value="ECO:0007669"/>
    <property type="project" value="TreeGrafter"/>
</dbReference>
<evidence type="ECO:0000313" key="9">
    <source>
        <dbReference type="EMBL" id="BAG07407.1"/>
    </source>
</evidence>
<protein>
    <recommendedName>
        <fullName evidence="6">Period circadian protein</fullName>
    </recommendedName>
</protein>
<dbReference type="Pfam" id="PF00989">
    <property type="entry name" value="PAS"/>
    <property type="match status" value="1"/>
</dbReference>
<feature type="compositionally biased region" description="Basic and acidic residues" evidence="7">
    <location>
        <begin position="625"/>
        <end position="666"/>
    </location>
</feature>
<feature type="domain" description="PAS" evidence="8">
    <location>
        <begin position="320"/>
        <end position="364"/>
    </location>
</feature>
<dbReference type="InterPro" id="IPR022728">
    <property type="entry name" value="Period_circadian-like_C"/>
</dbReference>
<evidence type="ECO:0000256" key="2">
    <source>
        <dbReference type="ARBA" id="ARBA00022553"/>
    </source>
</evidence>
<name>B0M387_RIPPE</name>
<keyword evidence="4" id="KW-0090">Biological rhythms</keyword>
<dbReference type="InterPro" id="IPR013767">
    <property type="entry name" value="PAS_fold"/>
</dbReference>
<dbReference type="EMBL" id="AB379862">
    <property type="protein sequence ID" value="BAG07407.1"/>
    <property type="molecule type" value="mRNA"/>
</dbReference>
<dbReference type="GO" id="GO:0032922">
    <property type="term" value="P:circadian regulation of gene expression"/>
    <property type="evidence" value="ECO:0007669"/>
    <property type="project" value="TreeGrafter"/>
</dbReference>